<keyword evidence="3" id="KW-1185">Reference proteome</keyword>
<organism evidence="2 3">
    <name type="scientific">Paenibacillus hodogayensis</name>
    <dbReference type="NCBI Taxonomy" id="279208"/>
    <lineage>
        <taxon>Bacteria</taxon>
        <taxon>Bacillati</taxon>
        <taxon>Bacillota</taxon>
        <taxon>Bacilli</taxon>
        <taxon>Bacillales</taxon>
        <taxon>Paenibacillaceae</taxon>
        <taxon>Paenibacillus</taxon>
    </lineage>
</organism>
<dbReference type="SUPFAM" id="SSF81593">
    <property type="entry name" value="Nucleotidyltransferase substrate binding subunit/domain"/>
    <property type="match status" value="1"/>
</dbReference>
<dbReference type="EMBL" id="JBHMAG010000023">
    <property type="protein sequence ID" value="MFB9756402.1"/>
    <property type="molecule type" value="Genomic_DNA"/>
</dbReference>
<accession>A0ABV5W741</accession>
<evidence type="ECO:0000313" key="3">
    <source>
        <dbReference type="Proteomes" id="UP001589619"/>
    </source>
</evidence>
<sequence length="125" mass="14463">MNKEVFLELFSRGNRIREAAHYLLGMSSTPIDIICFMCFQSAETLLKSYLSLCNYPITRVHDLIYLVKVCAKYNIAFKQIEENCAELTSYNVLIYNDLSKEDAIDALNKVDSIYFIIRCVTNQLK</sequence>
<proteinExistence type="predicted"/>
<evidence type="ECO:0000313" key="2">
    <source>
        <dbReference type="EMBL" id="MFB9756402.1"/>
    </source>
</evidence>
<evidence type="ECO:0000259" key="1">
    <source>
        <dbReference type="Pfam" id="PF05168"/>
    </source>
</evidence>
<dbReference type="Pfam" id="PF05168">
    <property type="entry name" value="HEPN"/>
    <property type="match status" value="1"/>
</dbReference>
<reference evidence="2 3" key="1">
    <citation type="submission" date="2024-09" db="EMBL/GenBank/DDBJ databases">
        <authorList>
            <person name="Sun Q."/>
            <person name="Mori K."/>
        </authorList>
    </citation>
    <scope>NUCLEOTIDE SEQUENCE [LARGE SCALE GENOMIC DNA]</scope>
    <source>
        <strain evidence="2 3">JCM 12520</strain>
    </source>
</reference>
<feature type="domain" description="HEPN" evidence="1">
    <location>
        <begin position="8"/>
        <end position="114"/>
    </location>
</feature>
<protein>
    <submittedName>
        <fullName evidence="2">HEPN domain-containing protein</fullName>
    </submittedName>
</protein>
<name>A0ABV5W741_9BACL</name>
<comment type="caution">
    <text evidence="2">The sequence shown here is derived from an EMBL/GenBank/DDBJ whole genome shotgun (WGS) entry which is preliminary data.</text>
</comment>
<gene>
    <name evidence="2" type="ORF">ACFFNY_32915</name>
</gene>
<dbReference type="Gene3D" id="1.20.120.330">
    <property type="entry name" value="Nucleotidyltransferases domain 2"/>
    <property type="match status" value="1"/>
</dbReference>
<dbReference type="Proteomes" id="UP001589619">
    <property type="component" value="Unassembled WGS sequence"/>
</dbReference>
<dbReference type="InterPro" id="IPR007842">
    <property type="entry name" value="HEPN_dom"/>
</dbReference>
<dbReference type="RefSeq" id="WP_344916282.1">
    <property type="nucleotide sequence ID" value="NZ_BAAAYO010000019.1"/>
</dbReference>